<name>A0ABQ6K8B0_9MICO</name>
<organism evidence="5 6">
    <name type="scientific">Pseudolysinimonas kribbensis</name>
    <dbReference type="NCBI Taxonomy" id="433641"/>
    <lineage>
        <taxon>Bacteria</taxon>
        <taxon>Bacillati</taxon>
        <taxon>Actinomycetota</taxon>
        <taxon>Actinomycetes</taxon>
        <taxon>Micrococcales</taxon>
        <taxon>Microbacteriaceae</taxon>
        <taxon>Pseudolysinimonas</taxon>
    </lineage>
</organism>
<reference evidence="6" key="1">
    <citation type="journal article" date="2019" name="Int. J. Syst. Evol. Microbiol.">
        <title>The Global Catalogue of Microorganisms (GCM) 10K type strain sequencing project: providing services to taxonomists for standard genome sequencing and annotation.</title>
        <authorList>
            <consortium name="The Broad Institute Genomics Platform"/>
            <consortium name="The Broad Institute Genome Sequencing Center for Infectious Disease"/>
            <person name="Wu L."/>
            <person name="Ma J."/>
        </authorList>
    </citation>
    <scope>NUCLEOTIDE SEQUENCE [LARGE SCALE GENOMIC DNA]</scope>
    <source>
        <strain evidence="6">NBRC 108894</strain>
    </source>
</reference>
<evidence type="ECO:0000259" key="4">
    <source>
        <dbReference type="Pfam" id="PF22666"/>
    </source>
</evidence>
<dbReference type="PANTHER" id="PTHR43730:SF1">
    <property type="entry name" value="BETA-MANNOSIDASE"/>
    <property type="match status" value="1"/>
</dbReference>
<accession>A0ABQ6K8B0</accession>
<dbReference type="Proteomes" id="UP001157034">
    <property type="component" value="Unassembled WGS sequence"/>
</dbReference>
<dbReference type="InterPro" id="IPR054593">
    <property type="entry name" value="Beta-mannosidase-like_N2"/>
</dbReference>
<dbReference type="PANTHER" id="PTHR43730">
    <property type="entry name" value="BETA-MANNOSIDASE"/>
    <property type="match status" value="1"/>
</dbReference>
<dbReference type="SUPFAM" id="SSF49785">
    <property type="entry name" value="Galactose-binding domain-like"/>
    <property type="match status" value="1"/>
</dbReference>
<feature type="compositionally biased region" description="Low complexity" evidence="3">
    <location>
        <begin position="86"/>
        <end position="95"/>
    </location>
</feature>
<keyword evidence="6" id="KW-1185">Reference proteome</keyword>
<feature type="region of interest" description="Disordered" evidence="3">
    <location>
        <begin position="77"/>
        <end position="102"/>
    </location>
</feature>
<keyword evidence="2" id="KW-0326">Glycosidase</keyword>
<evidence type="ECO:0000313" key="5">
    <source>
        <dbReference type="EMBL" id="GMA95619.1"/>
    </source>
</evidence>
<dbReference type="Pfam" id="PF22666">
    <property type="entry name" value="Glyco_hydro_2_N2"/>
    <property type="match status" value="1"/>
</dbReference>
<feature type="domain" description="Beta-mannosidase-like galactose-binding" evidence="4">
    <location>
        <begin position="33"/>
        <end position="86"/>
    </location>
</feature>
<gene>
    <name evidence="5" type="ORF">GCM10025881_24430</name>
</gene>
<dbReference type="InterPro" id="IPR050887">
    <property type="entry name" value="Beta-mannosidase_GH2"/>
</dbReference>
<evidence type="ECO:0000256" key="1">
    <source>
        <dbReference type="ARBA" id="ARBA00022801"/>
    </source>
</evidence>
<keyword evidence="1" id="KW-0378">Hydrolase</keyword>
<evidence type="ECO:0000256" key="2">
    <source>
        <dbReference type="ARBA" id="ARBA00023295"/>
    </source>
</evidence>
<sequence>MTNTRISTELHHGWTAEPVVGAQIPAAVREHGPIPATVPGTVHTDLLAAGLIADPYLGTNEKLQEWIGSTSWRYTTSFDAPAGTPSGSTWCSRGSTRSRRSG</sequence>
<evidence type="ECO:0000256" key="3">
    <source>
        <dbReference type="SAM" id="MobiDB-lite"/>
    </source>
</evidence>
<dbReference type="InterPro" id="IPR008979">
    <property type="entry name" value="Galactose-bd-like_sf"/>
</dbReference>
<proteinExistence type="predicted"/>
<dbReference type="Gene3D" id="2.60.120.260">
    <property type="entry name" value="Galactose-binding domain-like"/>
    <property type="match status" value="1"/>
</dbReference>
<dbReference type="EMBL" id="BSVB01000001">
    <property type="protein sequence ID" value="GMA95619.1"/>
    <property type="molecule type" value="Genomic_DNA"/>
</dbReference>
<comment type="caution">
    <text evidence="5">The sequence shown here is derived from an EMBL/GenBank/DDBJ whole genome shotgun (WGS) entry which is preliminary data.</text>
</comment>
<evidence type="ECO:0000313" key="6">
    <source>
        <dbReference type="Proteomes" id="UP001157034"/>
    </source>
</evidence>
<protein>
    <recommendedName>
        <fullName evidence="4">Beta-mannosidase-like galactose-binding domain-containing protein</fullName>
    </recommendedName>
</protein>